<dbReference type="RefSeq" id="WP_187578340.1">
    <property type="nucleotide sequence ID" value="NZ_CP060713.1"/>
</dbReference>
<accession>A0A7G9RA73</accession>
<dbReference type="KEGG" id="nmes:H9L09_18820"/>
<keyword evidence="2" id="KW-1185">Reference proteome</keyword>
<sequence length="85" mass="9835">MRVCRTCGHALTDQERDAYVDQCGPCVWVKDEEEQPPRHRIRSHLALLDFGPSCYAPDCPACRWYRARGGWAHDDSMEGWLDGQR</sequence>
<reference evidence="1 2" key="1">
    <citation type="submission" date="2020-08" db="EMBL/GenBank/DDBJ databases">
        <title>Genome sequence of Nocardioides mesophilus KACC 16243T.</title>
        <authorList>
            <person name="Hyun D.-W."/>
            <person name="Bae J.-W."/>
        </authorList>
    </citation>
    <scope>NUCLEOTIDE SEQUENCE [LARGE SCALE GENOMIC DNA]</scope>
    <source>
        <strain evidence="1 2">KACC 16243</strain>
    </source>
</reference>
<dbReference type="EMBL" id="CP060713">
    <property type="protein sequence ID" value="QNN52498.1"/>
    <property type="molecule type" value="Genomic_DNA"/>
</dbReference>
<dbReference type="AlphaFoldDB" id="A0A7G9RA73"/>
<proteinExistence type="predicted"/>
<organism evidence="1 2">
    <name type="scientific">Nocardioides mesophilus</name>
    <dbReference type="NCBI Taxonomy" id="433659"/>
    <lineage>
        <taxon>Bacteria</taxon>
        <taxon>Bacillati</taxon>
        <taxon>Actinomycetota</taxon>
        <taxon>Actinomycetes</taxon>
        <taxon>Propionibacteriales</taxon>
        <taxon>Nocardioidaceae</taxon>
        <taxon>Nocardioides</taxon>
    </lineage>
</organism>
<evidence type="ECO:0000313" key="1">
    <source>
        <dbReference type="EMBL" id="QNN52498.1"/>
    </source>
</evidence>
<name>A0A7G9RA73_9ACTN</name>
<gene>
    <name evidence="1" type="ORF">H9L09_18820</name>
</gene>
<dbReference type="Proteomes" id="UP000515947">
    <property type="component" value="Chromosome"/>
</dbReference>
<evidence type="ECO:0000313" key="2">
    <source>
        <dbReference type="Proteomes" id="UP000515947"/>
    </source>
</evidence>
<protein>
    <submittedName>
        <fullName evidence="1">Uncharacterized protein</fullName>
    </submittedName>
</protein>